<evidence type="ECO:0000313" key="3">
    <source>
        <dbReference type="EMBL" id="CAC5364116.1"/>
    </source>
</evidence>
<dbReference type="Pfam" id="PF00643">
    <property type="entry name" value="zf-B_box"/>
    <property type="match status" value="1"/>
</dbReference>
<evidence type="ECO:0000313" key="4">
    <source>
        <dbReference type="Proteomes" id="UP000507470"/>
    </source>
</evidence>
<dbReference type="Gene3D" id="2.120.10.30">
    <property type="entry name" value="TolB, C-terminal domain"/>
    <property type="match status" value="1"/>
</dbReference>
<keyword evidence="4" id="KW-1185">Reference proteome</keyword>
<dbReference type="InterPro" id="IPR047153">
    <property type="entry name" value="TRIM45/56/19-like"/>
</dbReference>
<dbReference type="Proteomes" id="UP000507470">
    <property type="component" value="Unassembled WGS sequence"/>
</dbReference>
<dbReference type="SUPFAM" id="SSF63829">
    <property type="entry name" value="Calcium-dependent phosphotriesterase"/>
    <property type="match status" value="1"/>
</dbReference>
<keyword evidence="1" id="KW-0862">Zinc</keyword>
<dbReference type="InterPro" id="IPR011042">
    <property type="entry name" value="6-blade_b-propeller_TolB-like"/>
</dbReference>
<feature type="domain" description="B box-type" evidence="2">
    <location>
        <begin position="18"/>
        <end position="59"/>
    </location>
</feature>
<reference evidence="3 4" key="1">
    <citation type="submission" date="2020-06" db="EMBL/GenBank/DDBJ databases">
        <authorList>
            <person name="Li R."/>
            <person name="Bekaert M."/>
        </authorList>
    </citation>
    <scope>NUCLEOTIDE SEQUENCE [LARGE SCALE GENOMIC DNA]</scope>
    <source>
        <strain evidence="4">wild</strain>
    </source>
</reference>
<dbReference type="InterPro" id="IPR000315">
    <property type="entry name" value="Znf_B-box"/>
</dbReference>
<evidence type="ECO:0000259" key="2">
    <source>
        <dbReference type="PROSITE" id="PS50119"/>
    </source>
</evidence>
<dbReference type="GO" id="GO:0008270">
    <property type="term" value="F:zinc ion binding"/>
    <property type="evidence" value="ECO:0007669"/>
    <property type="project" value="UniProtKB-KW"/>
</dbReference>
<dbReference type="PANTHER" id="PTHR25462:SF296">
    <property type="entry name" value="MEIOTIC P26, ISOFORM F"/>
    <property type="match status" value="1"/>
</dbReference>
<dbReference type="AlphaFoldDB" id="A0A6J8A964"/>
<evidence type="ECO:0000256" key="1">
    <source>
        <dbReference type="PROSITE-ProRule" id="PRU00024"/>
    </source>
</evidence>
<keyword evidence="1" id="KW-0479">Metal-binding</keyword>
<dbReference type="OrthoDB" id="6054682at2759"/>
<dbReference type="Gene3D" id="3.30.160.60">
    <property type="entry name" value="Classic Zinc Finger"/>
    <property type="match status" value="1"/>
</dbReference>
<dbReference type="EMBL" id="CACVKT020000934">
    <property type="protein sequence ID" value="CAC5364116.1"/>
    <property type="molecule type" value="Genomic_DNA"/>
</dbReference>
<dbReference type="PANTHER" id="PTHR25462">
    <property type="entry name" value="BONUS, ISOFORM C-RELATED"/>
    <property type="match status" value="1"/>
</dbReference>
<gene>
    <name evidence="3" type="ORF">MCOR_5285</name>
</gene>
<accession>A0A6J8A964</accession>
<dbReference type="PROSITE" id="PS50119">
    <property type="entry name" value="ZF_BBOX"/>
    <property type="match status" value="1"/>
</dbReference>
<name>A0A6J8A964_MYTCO</name>
<dbReference type="SUPFAM" id="SSF57845">
    <property type="entry name" value="B-box zinc-binding domain"/>
    <property type="match status" value="1"/>
</dbReference>
<protein>
    <recommendedName>
        <fullName evidence="2">B box-type domain-containing protein</fullName>
    </recommendedName>
</protein>
<organism evidence="3 4">
    <name type="scientific">Mytilus coruscus</name>
    <name type="common">Sea mussel</name>
    <dbReference type="NCBI Taxonomy" id="42192"/>
    <lineage>
        <taxon>Eukaryota</taxon>
        <taxon>Metazoa</taxon>
        <taxon>Spiralia</taxon>
        <taxon>Lophotrochozoa</taxon>
        <taxon>Mollusca</taxon>
        <taxon>Bivalvia</taxon>
        <taxon>Autobranchia</taxon>
        <taxon>Pteriomorphia</taxon>
        <taxon>Mytilida</taxon>
        <taxon>Mytiloidea</taxon>
        <taxon>Mytilidae</taxon>
        <taxon>Mytilinae</taxon>
        <taxon>Mytilus</taxon>
    </lineage>
</organism>
<proteinExistence type="predicted"/>
<keyword evidence="1" id="KW-0863">Zinc-finger</keyword>
<sequence length="514" mass="58397">MENIFEKIEEKYILEKKEIELNCSEHPKEIVIAFCDTCQKAVCFDCSRESHRDHKCFKIENKAADARQNIPKLCTQIENKKLPILVTTLDKINNCKSQVSKTDDIIQKIHKRANELMAIIMEERDSLIDQCKQSSISQEKYFQIEDSIVRRYIDLYNISLQEASDVVKSTNNIELVLFESKLKSQIRDFKPRAVRPSSTPKFKSGKSDREVIKNMIGLVTCDGNFADMTSLADGLVGIQVKLVSSVRYSCLNVASFCFQDNELAWINPAESTIGGVIDTKGTEHKRFDFGAEMSDFTITDRNIILGTDTKNKRIVRVTNNGILKEVLNTAPLQPHGIHACRNGDLLITQMYKADPKSVDSKRLVHRLGKDYTVKLTIQFTASFFNKKHILNHPRRVTESCNGDIIVVDLSTETSGKVLAFDFVGKLRFTYEGNPRRSKFLPFDVCCDSDLRIFVSDFYNHEINVLGCDGQFIQEIPTNMEGLLNPIAIAFDKKDKLWIGGKGGKILIYVIHKTI</sequence>